<dbReference type="CDD" id="cd02947">
    <property type="entry name" value="TRX_family"/>
    <property type="match status" value="1"/>
</dbReference>
<dbReference type="Pfam" id="PF00085">
    <property type="entry name" value="Thioredoxin"/>
    <property type="match status" value="1"/>
</dbReference>
<dbReference type="InParanoid" id="E4ZSA5"/>
<reference evidence="3" key="1">
    <citation type="journal article" date="2011" name="Nat. Commun.">
        <title>Effector diversification within compartments of the Leptosphaeria maculans genome affected by Repeat-Induced Point mutations.</title>
        <authorList>
            <person name="Rouxel T."/>
            <person name="Grandaubert J."/>
            <person name="Hane J.K."/>
            <person name="Hoede C."/>
            <person name="van de Wouw A.P."/>
            <person name="Couloux A."/>
            <person name="Dominguez V."/>
            <person name="Anthouard V."/>
            <person name="Bally P."/>
            <person name="Bourras S."/>
            <person name="Cozijnsen A.J."/>
            <person name="Ciuffetti L.M."/>
            <person name="Degrave A."/>
            <person name="Dilmaghani A."/>
            <person name="Duret L."/>
            <person name="Fudal I."/>
            <person name="Goodwin S.B."/>
            <person name="Gout L."/>
            <person name="Glaser N."/>
            <person name="Linglin J."/>
            <person name="Kema G.H.J."/>
            <person name="Lapalu N."/>
            <person name="Lawrence C.B."/>
            <person name="May K."/>
            <person name="Meyer M."/>
            <person name="Ollivier B."/>
            <person name="Poulain J."/>
            <person name="Schoch C.L."/>
            <person name="Simon A."/>
            <person name="Spatafora J.W."/>
            <person name="Stachowiak A."/>
            <person name="Turgeon B.G."/>
            <person name="Tyler B.M."/>
            <person name="Vincent D."/>
            <person name="Weissenbach J."/>
            <person name="Amselem J."/>
            <person name="Quesneville H."/>
            <person name="Oliver R.P."/>
            <person name="Wincker P."/>
            <person name="Balesdent M.-H."/>
            <person name="Howlett B.J."/>
        </authorList>
    </citation>
    <scope>NUCLEOTIDE SEQUENCE [LARGE SCALE GENOMIC DNA]</scope>
    <source>
        <strain evidence="3">JN3 / isolate v23.1.3 / race Av1-4-5-6-7-8</strain>
    </source>
</reference>
<evidence type="ECO:0000313" key="3">
    <source>
        <dbReference type="Proteomes" id="UP000002668"/>
    </source>
</evidence>
<name>E4ZSA5_LEPMJ</name>
<dbReference type="InterPro" id="IPR050620">
    <property type="entry name" value="Thioredoxin_H-type-like"/>
</dbReference>
<proteinExistence type="predicted"/>
<feature type="domain" description="Thioredoxin" evidence="1">
    <location>
        <begin position="1"/>
        <end position="110"/>
    </location>
</feature>
<dbReference type="OrthoDB" id="10263751at2759"/>
<dbReference type="HOGENOM" id="CLU_090389_14_0_1"/>
<dbReference type="Proteomes" id="UP000002668">
    <property type="component" value="Genome"/>
</dbReference>
<dbReference type="Gene3D" id="3.40.30.10">
    <property type="entry name" value="Glutaredoxin"/>
    <property type="match status" value="1"/>
</dbReference>
<dbReference type="eggNOG" id="KOG0907">
    <property type="taxonomic scope" value="Eukaryota"/>
</dbReference>
<dbReference type="AlphaFoldDB" id="E4ZSA5"/>
<dbReference type="InterPro" id="IPR036249">
    <property type="entry name" value="Thioredoxin-like_sf"/>
</dbReference>
<accession>E4ZSA5</accession>
<dbReference type="SUPFAM" id="SSF52833">
    <property type="entry name" value="Thioredoxin-like"/>
    <property type="match status" value="1"/>
</dbReference>
<organism evidence="3">
    <name type="scientific">Leptosphaeria maculans (strain JN3 / isolate v23.1.3 / race Av1-4-5-6-7-8)</name>
    <name type="common">Blackleg fungus</name>
    <name type="synonym">Phoma lingam</name>
    <dbReference type="NCBI Taxonomy" id="985895"/>
    <lineage>
        <taxon>Eukaryota</taxon>
        <taxon>Fungi</taxon>
        <taxon>Dikarya</taxon>
        <taxon>Ascomycota</taxon>
        <taxon>Pezizomycotina</taxon>
        <taxon>Dothideomycetes</taxon>
        <taxon>Pleosporomycetidae</taxon>
        <taxon>Pleosporales</taxon>
        <taxon>Pleosporineae</taxon>
        <taxon>Leptosphaeriaceae</taxon>
        <taxon>Plenodomus</taxon>
        <taxon>Plenodomus lingam/Leptosphaeria maculans species complex</taxon>
    </lineage>
</organism>
<dbReference type="EMBL" id="FP929121">
    <property type="protein sequence ID" value="CBX94285.1"/>
    <property type="molecule type" value="Genomic_DNA"/>
</dbReference>
<dbReference type="PANTHER" id="PTHR10438:SF468">
    <property type="entry name" value="THIOREDOXIN-1-RELATED"/>
    <property type="match status" value="1"/>
</dbReference>
<dbReference type="PANTHER" id="PTHR10438">
    <property type="entry name" value="THIOREDOXIN"/>
    <property type="match status" value="1"/>
</dbReference>
<sequence>MPPTTTTPIPTLHSKSDYLRAITHEGVTILQGTATWCEKCKLIAPEVQKMVAEYPNVRFYTYDVEECEDIAQELGVRQMPSFSVFKDGDIQEGVTGARAGEVRRAIEGCL</sequence>
<dbReference type="VEuPathDB" id="FungiDB:LEMA_P122640.1"/>
<gene>
    <name evidence="2" type="ORF">LEMA_P122640.1</name>
</gene>
<dbReference type="PROSITE" id="PS51352">
    <property type="entry name" value="THIOREDOXIN_2"/>
    <property type="match status" value="1"/>
</dbReference>
<dbReference type="OMA" id="ANSMPTF"/>
<protein>
    <submittedName>
        <fullName evidence="2">Similar to thioredoxin</fullName>
    </submittedName>
</protein>
<dbReference type="STRING" id="985895.E4ZSA5"/>
<keyword evidence="3" id="KW-1185">Reference proteome</keyword>
<evidence type="ECO:0000313" key="2">
    <source>
        <dbReference type="EMBL" id="CBX94285.1"/>
    </source>
</evidence>
<evidence type="ECO:0000259" key="1">
    <source>
        <dbReference type="PROSITE" id="PS51352"/>
    </source>
</evidence>
<dbReference type="InterPro" id="IPR013766">
    <property type="entry name" value="Thioredoxin_domain"/>
</dbReference>